<organism evidence="2 4">
    <name type="scientific">Adineta steineri</name>
    <dbReference type="NCBI Taxonomy" id="433720"/>
    <lineage>
        <taxon>Eukaryota</taxon>
        <taxon>Metazoa</taxon>
        <taxon>Spiralia</taxon>
        <taxon>Gnathifera</taxon>
        <taxon>Rotifera</taxon>
        <taxon>Eurotatoria</taxon>
        <taxon>Bdelloidea</taxon>
        <taxon>Adinetida</taxon>
        <taxon>Adinetidae</taxon>
        <taxon>Adineta</taxon>
    </lineage>
</organism>
<dbReference type="EMBL" id="CAJOBB010001518">
    <property type="protein sequence ID" value="CAF3868236.1"/>
    <property type="molecule type" value="Genomic_DNA"/>
</dbReference>
<keyword evidence="1" id="KW-0472">Membrane</keyword>
<evidence type="ECO:0000313" key="4">
    <source>
        <dbReference type="Proteomes" id="UP000663860"/>
    </source>
</evidence>
<evidence type="ECO:0000256" key="1">
    <source>
        <dbReference type="SAM" id="Phobius"/>
    </source>
</evidence>
<protein>
    <submittedName>
        <fullName evidence="2">Uncharacterized protein</fullName>
    </submittedName>
</protein>
<dbReference type="Proteomes" id="UP000663868">
    <property type="component" value="Unassembled WGS sequence"/>
</dbReference>
<evidence type="ECO:0000313" key="3">
    <source>
        <dbReference type="EMBL" id="CAF3868236.1"/>
    </source>
</evidence>
<keyword evidence="1" id="KW-0812">Transmembrane</keyword>
<dbReference type="Proteomes" id="UP000663860">
    <property type="component" value="Unassembled WGS sequence"/>
</dbReference>
<proteinExistence type="predicted"/>
<name>A0A813XAY6_9BILA</name>
<accession>A0A813XAY6</accession>
<dbReference type="AlphaFoldDB" id="A0A813XAY6"/>
<reference evidence="2" key="1">
    <citation type="submission" date="2021-02" db="EMBL/GenBank/DDBJ databases">
        <authorList>
            <person name="Nowell W R."/>
        </authorList>
    </citation>
    <scope>NUCLEOTIDE SEQUENCE</scope>
</reference>
<feature type="transmembrane region" description="Helical" evidence="1">
    <location>
        <begin position="22"/>
        <end position="48"/>
    </location>
</feature>
<comment type="caution">
    <text evidence="2">The sequence shown here is derived from an EMBL/GenBank/DDBJ whole genome shotgun (WGS) entry which is preliminary data.</text>
</comment>
<dbReference type="EMBL" id="CAJNOE010000076">
    <property type="protein sequence ID" value="CAF0867950.1"/>
    <property type="molecule type" value="Genomic_DNA"/>
</dbReference>
<evidence type="ECO:0000313" key="2">
    <source>
        <dbReference type="EMBL" id="CAF0867950.1"/>
    </source>
</evidence>
<sequence>MTSTTEQIGLVDINDNDSGEGLILVIIVTGAFLVIILVTCGIIIYYYYVHNESKNKELYRLKHNYQRQINRNVSNMLTSMHNISEKLDESIT</sequence>
<keyword evidence="1" id="KW-1133">Transmembrane helix</keyword>
<gene>
    <name evidence="2" type="ORF">IZO911_LOCUS10497</name>
    <name evidence="3" type="ORF">KXQ929_LOCUS21053</name>
</gene>